<evidence type="ECO:0000256" key="3">
    <source>
        <dbReference type="ARBA" id="ARBA00022692"/>
    </source>
</evidence>
<proteinExistence type="inferred from homology"/>
<evidence type="ECO:0000256" key="8">
    <source>
        <dbReference type="NCBIfam" id="TIGR02209"/>
    </source>
</evidence>
<evidence type="ECO:0000256" key="5">
    <source>
        <dbReference type="ARBA" id="ARBA00023136"/>
    </source>
</evidence>
<feature type="coiled-coil region" evidence="9">
    <location>
        <begin position="70"/>
        <end position="97"/>
    </location>
</feature>
<name>A0ABT1Y0U3_9FIRM</name>
<keyword evidence="1 7" id="KW-1003">Cell membrane</keyword>
<dbReference type="InterPro" id="IPR007060">
    <property type="entry name" value="FtsL/DivIC"/>
</dbReference>
<evidence type="ECO:0000256" key="7">
    <source>
        <dbReference type="HAMAP-Rule" id="MF_00910"/>
    </source>
</evidence>
<dbReference type="InterPro" id="IPR011922">
    <property type="entry name" value="Cell_div_FtsL"/>
</dbReference>
<keyword evidence="6 7" id="KW-0131">Cell cycle</keyword>
<evidence type="ECO:0000256" key="6">
    <source>
        <dbReference type="ARBA" id="ARBA00023306"/>
    </source>
</evidence>
<feature type="transmembrane region" description="Helical" evidence="7">
    <location>
        <begin position="35"/>
        <end position="56"/>
    </location>
</feature>
<keyword evidence="11" id="KW-1185">Reference proteome</keyword>
<dbReference type="RefSeq" id="WP_089609944.1">
    <property type="nucleotide sequence ID" value="NZ_CP022121.1"/>
</dbReference>
<dbReference type="HAMAP" id="MF_00910">
    <property type="entry name" value="FtsL"/>
    <property type="match status" value="1"/>
</dbReference>
<accession>A0ABT1Y0U3</accession>
<organism evidence="10 11">
    <name type="scientific">Dehalobacterium formicoaceticum</name>
    <dbReference type="NCBI Taxonomy" id="51515"/>
    <lineage>
        <taxon>Bacteria</taxon>
        <taxon>Bacillati</taxon>
        <taxon>Bacillota</taxon>
        <taxon>Clostridia</taxon>
        <taxon>Eubacteriales</taxon>
        <taxon>Peptococcaceae</taxon>
        <taxon>Dehalobacterium</taxon>
    </lineage>
</organism>
<comment type="subcellular location">
    <subcellularLocation>
        <location evidence="7">Cell membrane</location>
        <topology evidence="7">Single-pass type II membrane protein</topology>
    </subcellularLocation>
    <text evidence="7">Localizes to the division septum where it forms a ring structure.</text>
</comment>
<dbReference type="GO" id="GO:0051301">
    <property type="term" value="P:cell division"/>
    <property type="evidence" value="ECO:0007669"/>
    <property type="project" value="UniProtKB-KW"/>
</dbReference>
<comment type="function">
    <text evidence="7">Essential cell division protein.</text>
</comment>
<keyword evidence="4 7" id="KW-1133">Transmembrane helix</keyword>
<dbReference type="NCBIfam" id="TIGR02209">
    <property type="entry name" value="ftsL_broad"/>
    <property type="match status" value="1"/>
</dbReference>
<evidence type="ECO:0000256" key="4">
    <source>
        <dbReference type="ARBA" id="ARBA00022989"/>
    </source>
</evidence>
<evidence type="ECO:0000256" key="2">
    <source>
        <dbReference type="ARBA" id="ARBA00022618"/>
    </source>
</evidence>
<gene>
    <name evidence="7 10" type="primary">ftsL</name>
    <name evidence="10" type="ORF">NVS47_02925</name>
</gene>
<keyword evidence="3 7" id="KW-0812">Transmembrane</keyword>
<comment type="similarity">
    <text evidence="7">Belongs to the FtsL family.</text>
</comment>
<reference evidence="10 11" key="1">
    <citation type="submission" date="2022-08" db="EMBL/GenBank/DDBJ databases">
        <title>Proteogenomics of the novel Dehalobacterium formicoaceticum strain EZ94 highlights a key role of methyltransferases during anaerobic dichloromethane degradation.</title>
        <authorList>
            <person name="Wasmund K."/>
        </authorList>
    </citation>
    <scope>NUCLEOTIDE SEQUENCE [LARGE SCALE GENOMIC DNA]</scope>
    <source>
        <strain evidence="10 11">EZ94</strain>
    </source>
</reference>
<keyword evidence="5 7" id="KW-0472">Membrane</keyword>
<keyword evidence="2 7" id="KW-0132">Cell division</keyword>
<evidence type="ECO:0000313" key="11">
    <source>
        <dbReference type="Proteomes" id="UP001524944"/>
    </source>
</evidence>
<dbReference type="Proteomes" id="UP001524944">
    <property type="component" value="Unassembled WGS sequence"/>
</dbReference>
<evidence type="ECO:0000313" key="10">
    <source>
        <dbReference type="EMBL" id="MCR6544474.1"/>
    </source>
</evidence>
<sequence length="170" mass="18965">MLEARQISEDYIYEQEPVITRKVIRRKAKSRKAGVMLAKIIVVGSVLLAVVTGLMLTATHAQITYRNSNIIQIKNEISDLQNANERLKLEIARKKSLDRIESIATKELGMIQPGINDIKYVAFDKAAEGTKDAAAPKKESRSVVESASNAKVHPIVLTINKMINQYAYDL</sequence>
<comment type="caution">
    <text evidence="10">The sequence shown here is derived from an EMBL/GenBank/DDBJ whole genome shotgun (WGS) entry which is preliminary data.</text>
</comment>
<evidence type="ECO:0000256" key="1">
    <source>
        <dbReference type="ARBA" id="ARBA00022475"/>
    </source>
</evidence>
<keyword evidence="9" id="KW-0175">Coiled coil</keyword>
<dbReference type="EMBL" id="JANPWE010000001">
    <property type="protein sequence ID" value="MCR6544474.1"/>
    <property type="molecule type" value="Genomic_DNA"/>
</dbReference>
<dbReference type="Pfam" id="PF04977">
    <property type="entry name" value="DivIC"/>
    <property type="match status" value="1"/>
</dbReference>
<protein>
    <recommendedName>
        <fullName evidence="7 8">Cell division protein FtsL</fullName>
    </recommendedName>
</protein>
<evidence type="ECO:0000256" key="9">
    <source>
        <dbReference type="SAM" id="Coils"/>
    </source>
</evidence>